<dbReference type="Proteomes" id="UP000293623">
    <property type="component" value="Unassembled WGS sequence"/>
</dbReference>
<dbReference type="EMBL" id="SDPV01000001">
    <property type="protein sequence ID" value="RXZ65282.1"/>
    <property type="molecule type" value="Genomic_DNA"/>
</dbReference>
<protein>
    <submittedName>
        <fullName evidence="1">Uncharacterized protein</fullName>
    </submittedName>
</protein>
<proteinExistence type="predicted"/>
<comment type="caution">
    <text evidence="1">The sequence shown here is derived from an EMBL/GenBank/DDBJ whole genome shotgun (WGS) entry which is preliminary data.</text>
</comment>
<evidence type="ECO:0000313" key="1">
    <source>
        <dbReference type="EMBL" id="RXZ65282.1"/>
    </source>
</evidence>
<sequence length="335" mass="37731">MADALETARKFLESLQRFELATLLDECSIAIVDTVGGREIDEEWFPRVHEEVTRIIAPTPIDEALRKLPDYDRKRVADAIANGYGSDRSFDDLDVQTVKHEVAGVAALIAELIIHREMMIDVATGGQRIQEVNDYYRAREVRIRDRIPADVKYENPHEDLWAWYHHWSENLPQYKDRRHYARQLFGPAIEALAKRTTMPLPERAASGWERVDRALSKARAQLGLASAEEDFQGIGLLCREVIISLAQAVFDPELHKTTDGIEASNTDANRMIEAYIAHEFPGASFKEVRAHARASLALALNLQHRRTATRQLAALCLEGTASTVAVISIIARPSE</sequence>
<dbReference type="RefSeq" id="WP_129522772.1">
    <property type="nucleotide sequence ID" value="NZ_SDPV01000001.1"/>
</dbReference>
<name>A0A4Q2KNY5_9SPHN</name>
<dbReference type="AlphaFoldDB" id="A0A4Q2KNY5"/>
<reference evidence="1 2" key="1">
    <citation type="submission" date="2019-01" db="EMBL/GenBank/DDBJ databases">
        <title>Altererythrobacter rhizovicinus sp. nov., isolated from the rhizosphere soil of Haloxylon ammodendron.</title>
        <authorList>
            <person name="Li H.-P."/>
            <person name="Gou J.-Y."/>
            <person name="Yao D."/>
            <person name="Han Q.-Q."/>
            <person name="Shao K.-Z."/>
            <person name="Zhao Q."/>
            <person name="Zhang J.-L."/>
        </authorList>
    </citation>
    <scope>NUCLEOTIDE SEQUENCE [LARGE SCALE GENOMIC DNA]</scope>
    <source>
        <strain evidence="1 2">AY-3R</strain>
    </source>
</reference>
<keyword evidence="2" id="KW-1185">Reference proteome</keyword>
<organism evidence="1 2">
    <name type="scientific">Pelagerythrobacter rhizovicinus</name>
    <dbReference type="NCBI Taxonomy" id="2268576"/>
    <lineage>
        <taxon>Bacteria</taxon>
        <taxon>Pseudomonadati</taxon>
        <taxon>Pseudomonadota</taxon>
        <taxon>Alphaproteobacteria</taxon>
        <taxon>Sphingomonadales</taxon>
        <taxon>Erythrobacteraceae</taxon>
        <taxon>Pelagerythrobacter</taxon>
    </lineage>
</organism>
<evidence type="ECO:0000313" key="2">
    <source>
        <dbReference type="Proteomes" id="UP000293623"/>
    </source>
</evidence>
<accession>A0A4Q2KNY5</accession>
<dbReference type="OrthoDB" id="141582at2"/>
<gene>
    <name evidence="1" type="ORF">ETX26_00515</name>
</gene>